<gene>
    <name evidence="1" type="ORF">UFOPK2761_00463</name>
</gene>
<name>A0A6J6S7A6_9ZZZZ</name>
<dbReference type="EMBL" id="CAEZYQ010000002">
    <property type="protein sequence ID" value="CAB4730417.1"/>
    <property type="molecule type" value="Genomic_DNA"/>
</dbReference>
<sequence length="72" mass="7786">MFSGHNGYGLCAVPPGSSPAVLVGLDPDFCRASRDLGEIDLRVANDEDGTALVRCLPERPWAQIWPDLRHPG</sequence>
<proteinExistence type="predicted"/>
<protein>
    <submittedName>
        <fullName evidence="1">Unannotated protein</fullName>
    </submittedName>
</protein>
<evidence type="ECO:0000313" key="1">
    <source>
        <dbReference type="EMBL" id="CAB4730417.1"/>
    </source>
</evidence>
<organism evidence="1">
    <name type="scientific">freshwater metagenome</name>
    <dbReference type="NCBI Taxonomy" id="449393"/>
    <lineage>
        <taxon>unclassified sequences</taxon>
        <taxon>metagenomes</taxon>
        <taxon>ecological metagenomes</taxon>
    </lineage>
</organism>
<reference evidence="1" key="1">
    <citation type="submission" date="2020-05" db="EMBL/GenBank/DDBJ databases">
        <authorList>
            <person name="Chiriac C."/>
            <person name="Salcher M."/>
            <person name="Ghai R."/>
            <person name="Kavagutti S V."/>
        </authorList>
    </citation>
    <scope>NUCLEOTIDE SEQUENCE</scope>
</reference>
<accession>A0A6J6S7A6</accession>
<dbReference type="AlphaFoldDB" id="A0A6J6S7A6"/>